<sequence length="203" mass="22449">MPQARLPVTTVSGRAQFQRFVSIQAVAFRPEWNVPLLAHNVIITLSLDATGVARLIFENDRTTFIGILETNNGDTISVNGKLSEGSPAPCTSSEPYIMDILIVDGEAGLSFKLRGIHVFISDQRVSIENPAIKFSTEQRLIGARADVVIQQYMQPSMVDDKKEVFVGPMKLHLQASENPPETKRKESVCDQNGILEESDDFFA</sequence>
<comment type="caution">
    <text evidence="1">The sequence shown here is derived from an EMBL/GenBank/DDBJ whole genome shotgun (WGS) entry which is preliminary data.</text>
</comment>
<dbReference type="Proteomes" id="UP001196413">
    <property type="component" value="Unassembled WGS sequence"/>
</dbReference>
<proteinExistence type="predicted"/>
<name>A0AAD5R5G6_PARTN</name>
<accession>A0AAD5R5G6</accession>
<keyword evidence="2" id="KW-1185">Reference proteome</keyword>
<evidence type="ECO:0000313" key="2">
    <source>
        <dbReference type="Proteomes" id="UP001196413"/>
    </source>
</evidence>
<reference evidence="1" key="1">
    <citation type="submission" date="2021-06" db="EMBL/GenBank/DDBJ databases">
        <title>Parelaphostrongylus tenuis whole genome reference sequence.</title>
        <authorList>
            <person name="Garwood T.J."/>
            <person name="Larsen P.A."/>
            <person name="Fountain-Jones N.M."/>
            <person name="Garbe J.R."/>
            <person name="Macchietto M.G."/>
            <person name="Kania S.A."/>
            <person name="Gerhold R.W."/>
            <person name="Richards J.E."/>
            <person name="Wolf T.M."/>
        </authorList>
    </citation>
    <scope>NUCLEOTIDE SEQUENCE</scope>
    <source>
        <strain evidence="1">MNPRO001-30</strain>
        <tissue evidence="1">Meninges</tissue>
    </source>
</reference>
<dbReference type="EMBL" id="JAHQIW010006682">
    <property type="protein sequence ID" value="KAJ1369797.1"/>
    <property type="molecule type" value="Genomic_DNA"/>
</dbReference>
<dbReference type="AlphaFoldDB" id="A0AAD5R5G6"/>
<protein>
    <submittedName>
        <fullName evidence="1">Uncharacterized protein</fullName>
    </submittedName>
</protein>
<organism evidence="1 2">
    <name type="scientific">Parelaphostrongylus tenuis</name>
    <name type="common">Meningeal worm</name>
    <dbReference type="NCBI Taxonomy" id="148309"/>
    <lineage>
        <taxon>Eukaryota</taxon>
        <taxon>Metazoa</taxon>
        <taxon>Ecdysozoa</taxon>
        <taxon>Nematoda</taxon>
        <taxon>Chromadorea</taxon>
        <taxon>Rhabditida</taxon>
        <taxon>Rhabditina</taxon>
        <taxon>Rhabditomorpha</taxon>
        <taxon>Strongyloidea</taxon>
        <taxon>Metastrongylidae</taxon>
        <taxon>Parelaphostrongylus</taxon>
    </lineage>
</organism>
<evidence type="ECO:0000313" key="1">
    <source>
        <dbReference type="EMBL" id="KAJ1369797.1"/>
    </source>
</evidence>
<gene>
    <name evidence="1" type="ORF">KIN20_031362</name>
</gene>